<dbReference type="CDD" id="cd11386">
    <property type="entry name" value="MCP_signal"/>
    <property type="match status" value="1"/>
</dbReference>
<gene>
    <name evidence="13" type="ORF">BFL38_11235</name>
</gene>
<organism evidence="13 14">
    <name type="scientific">Brachyspira hampsonii</name>
    <dbReference type="NCBI Taxonomy" id="1287055"/>
    <lineage>
        <taxon>Bacteria</taxon>
        <taxon>Pseudomonadati</taxon>
        <taxon>Spirochaetota</taxon>
        <taxon>Spirochaetia</taxon>
        <taxon>Brachyspirales</taxon>
        <taxon>Brachyspiraceae</taxon>
        <taxon>Brachyspira</taxon>
    </lineage>
</organism>
<dbReference type="AlphaFoldDB" id="A0A1E5NIM8"/>
<evidence type="ECO:0000256" key="7">
    <source>
        <dbReference type="ARBA" id="ARBA00029447"/>
    </source>
</evidence>
<dbReference type="Pfam" id="PF02743">
    <property type="entry name" value="dCache_1"/>
    <property type="match status" value="1"/>
</dbReference>
<dbReference type="PROSITE" id="PS50885">
    <property type="entry name" value="HAMP"/>
    <property type="match status" value="1"/>
</dbReference>
<evidence type="ECO:0000313" key="13">
    <source>
        <dbReference type="EMBL" id="OEJ16022.1"/>
    </source>
</evidence>
<evidence type="ECO:0000256" key="2">
    <source>
        <dbReference type="ARBA" id="ARBA00022475"/>
    </source>
</evidence>
<comment type="subcellular location">
    <subcellularLocation>
        <location evidence="1">Cell membrane</location>
        <topology evidence="1">Multi-pass membrane protein</topology>
    </subcellularLocation>
</comment>
<dbReference type="Proteomes" id="UP000095247">
    <property type="component" value="Unassembled WGS sequence"/>
</dbReference>
<feature type="transmembrane region" description="Helical" evidence="10">
    <location>
        <begin position="286"/>
        <end position="309"/>
    </location>
</feature>
<dbReference type="RefSeq" id="WP_069725486.1">
    <property type="nucleotide sequence ID" value="NZ_MDCO01000001.1"/>
</dbReference>
<name>A0A1E5NIM8_9SPIR</name>
<accession>A0A1E5NIM8</accession>
<feature type="domain" description="HAMP" evidence="12">
    <location>
        <begin position="311"/>
        <end position="369"/>
    </location>
</feature>
<keyword evidence="8" id="KW-0807">Transducer</keyword>
<evidence type="ECO:0000256" key="5">
    <source>
        <dbReference type="ARBA" id="ARBA00022989"/>
    </source>
</evidence>
<sequence>MKFMQTLKFKMPFTIISSVAVMLLILMIVIISASAVFIERTALRGFQETADGYRDLVSVWLNDQKDLTSVIAKESEFLDYFKNPNDLTFIIAKTELEELVQELGTYVSSLSLYDLNGNLLTDSSSGSTIQTNISDRSLWERFINTGYQYSIDDEIEVSPINQEYVISILAGVIDYTGKPAGVLAAELKWNNFAKKYFSEITIGKTGNIYVVDEDGKRVAHKDVEKINTISEGSRNALQAASTHKKGSLHYEDDGEKVMVFSRLENIDWIMCVTMLDSEFYSDRNTLIMITIILSILLLFITSFIVVLYVNKNISGVLSRIANDLNRLGNGDLTVSAPSKFLTNKYKNHEFGIIANGFNNTIEKLKNIVTNIIDSSNNIELTSKELESGNNDLALRTQSQSSSLEETASSMEQMSSNIKNSAEKSVIGNNMMNDSKRSVEEAGLIIDSTTKSMEMVFEASRKITNITKLIEDIAFQTNILALNASVEAARAGEQGRGFSVVASEVRTLAQNTQTSVKDITALIADSDEKIKIATEAARKSQEIFTDIKDKIENTASIMKDISTTAVEQQSGVEQVNQAVLKMDASTQENASLVEQSKEASITLSSEAQKLIDAVSYFKL</sequence>
<proteinExistence type="inferred from homology"/>
<feature type="compositionally biased region" description="Low complexity" evidence="9">
    <location>
        <begin position="396"/>
        <end position="409"/>
    </location>
</feature>
<dbReference type="InterPro" id="IPR051310">
    <property type="entry name" value="MCP_chemotaxis"/>
</dbReference>
<evidence type="ECO:0000313" key="14">
    <source>
        <dbReference type="Proteomes" id="UP000095247"/>
    </source>
</evidence>
<evidence type="ECO:0000256" key="9">
    <source>
        <dbReference type="SAM" id="MobiDB-lite"/>
    </source>
</evidence>
<evidence type="ECO:0000259" key="12">
    <source>
        <dbReference type="PROSITE" id="PS50885"/>
    </source>
</evidence>
<dbReference type="SMART" id="SM00283">
    <property type="entry name" value="MA"/>
    <property type="match status" value="1"/>
</dbReference>
<evidence type="ECO:0000256" key="3">
    <source>
        <dbReference type="ARBA" id="ARBA00022500"/>
    </source>
</evidence>
<dbReference type="GO" id="GO:0007165">
    <property type="term" value="P:signal transduction"/>
    <property type="evidence" value="ECO:0007669"/>
    <property type="project" value="UniProtKB-KW"/>
</dbReference>
<evidence type="ECO:0000256" key="8">
    <source>
        <dbReference type="PROSITE-ProRule" id="PRU00284"/>
    </source>
</evidence>
<keyword evidence="6 10" id="KW-0472">Membrane</keyword>
<dbReference type="SUPFAM" id="SSF58104">
    <property type="entry name" value="Methyl-accepting chemotaxis protein (MCP) signaling domain"/>
    <property type="match status" value="1"/>
</dbReference>
<dbReference type="CDD" id="cd12914">
    <property type="entry name" value="PDC1_DGC_like"/>
    <property type="match status" value="1"/>
</dbReference>
<dbReference type="InterPro" id="IPR033479">
    <property type="entry name" value="dCache_1"/>
</dbReference>
<evidence type="ECO:0000256" key="6">
    <source>
        <dbReference type="ARBA" id="ARBA00023136"/>
    </source>
</evidence>
<dbReference type="PROSITE" id="PS50111">
    <property type="entry name" value="CHEMOTAXIS_TRANSDUC_2"/>
    <property type="match status" value="1"/>
</dbReference>
<dbReference type="InterPro" id="IPR003660">
    <property type="entry name" value="HAMP_dom"/>
</dbReference>
<comment type="similarity">
    <text evidence="7">Belongs to the methyl-accepting chemotaxis (MCP) protein family.</text>
</comment>
<feature type="domain" description="Methyl-accepting transducer" evidence="11">
    <location>
        <begin position="374"/>
        <end position="603"/>
    </location>
</feature>
<keyword evidence="4 10" id="KW-0812">Transmembrane</keyword>
<dbReference type="GO" id="GO:0006935">
    <property type="term" value="P:chemotaxis"/>
    <property type="evidence" value="ECO:0007669"/>
    <property type="project" value="UniProtKB-KW"/>
</dbReference>
<dbReference type="PANTHER" id="PTHR43531">
    <property type="entry name" value="PROTEIN ICFG"/>
    <property type="match status" value="1"/>
</dbReference>
<dbReference type="CDD" id="cd12912">
    <property type="entry name" value="PDC2_MCP_like"/>
    <property type="match status" value="1"/>
</dbReference>
<evidence type="ECO:0000256" key="1">
    <source>
        <dbReference type="ARBA" id="ARBA00004651"/>
    </source>
</evidence>
<dbReference type="PANTHER" id="PTHR43531:SF11">
    <property type="entry name" value="METHYL-ACCEPTING CHEMOTAXIS PROTEIN 3"/>
    <property type="match status" value="1"/>
</dbReference>
<comment type="caution">
    <text evidence="13">The sequence shown here is derived from an EMBL/GenBank/DDBJ whole genome shotgun (WGS) entry which is preliminary data.</text>
</comment>
<keyword evidence="5 10" id="KW-1133">Transmembrane helix</keyword>
<dbReference type="InterPro" id="IPR004089">
    <property type="entry name" value="MCPsignal_dom"/>
</dbReference>
<evidence type="ECO:0000259" key="11">
    <source>
        <dbReference type="PROSITE" id="PS50111"/>
    </source>
</evidence>
<reference evidence="13 14" key="1">
    <citation type="submission" date="2016-08" db="EMBL/GenBank/DDBJ databases">
        <title>Characterization and recognition of Brachyspira hampsonii sp. nov., a novel intestinal spirochete that is pathogenic to pigs.</title>
        <authorList>
            <person name="Mirajkar N."/>
            <person name="La T."/>
            <person name="Phillips N."/>
            <person name="Hampson D."/>
            <person name="Gebhart C."/>
        </authorList>
    </citation>
    <scope>NUCLEOTIDE SEQUENCE [LARGE SCALE GENOMIC DNA]</scope>
    <source>
        <strain evidence="13 14">P280/1</strain>
    </source>
</reference>
<keyword evidence="2" id="KW-1003">Cell membrane</keyword>
<evidence type="ECO:0000256" key="4">
    <source>
        <dbReference type="ARBA" id="ARBA00022692"/>
    </source>
</evidence>
<dbReference type="EMBL" id="MDCO01000001">
    <property type="protein sequence ID" value="OEJ16022.1"/>
    <property type="molecule type" value="Genomic_DNA"/>
</dbReference>
<keyword evidence="3" id="KW-0145">Chemotaxis</keyword>
<protein>
    <submittedName>
        <fullName evidence="13">Chemotaxis protein</fullName>
    </submittedName>
</protein>
<dbReference type="GO" id="GO:0004888">
    <property type="term" value="F:transmembrane signaling receptor activity"/>
    <property type="evidence" value="ECO:0007669"/>
    <property type="project" value="TreeGrafter"/>
</dbReference>
<feature type="transmembrane region" description="Helical" evidence="10">
    <location>
        <begin position="12"/>
        <end position="38"/>
    </location>
</feature>
<dbReference type="Pfam" id="PF00015">
    <property type="entry name" value="MCPsignal"/>
    <property type="match status" value="1"/>
</dbReference>
<dbReference type="Gene3D" id="1.10.287.950">
    <property type="entry name" value="Methyl-accepting chemotaxis protein"/>
    <property type="match status" value="1"/>
</dbReference>
<dbReference type="Gene3D" id="3.30.450.20">
    <property type="entry name" value="PAS domain"/>
    <property type="match status" value="1"/>
</dbReference>
<feature type="region of interest" description="Disordered" evidence="9">
    <location>
        <begin position="389"/>
        <end position="412"/>
    </location>
</feature>
<dbReference type="GO" id="GO:0005886">
    <property type="term" value="C:plasma membrane"/>
    <property type="evidence" value="ECO:0007669"/>
    <property type="project" value="UniProtKB-SubCell"/>
</dbReference>
<evidence type="ECO:0000256" key="10">
    <source>
        <dbReference type="SAM" id="Phobius"/>
    </source>
</evidence>
<dbReference type="FunFam" id="1.10.287.950:FF:000001">
    <property type="entry name" value="Methyl-accepting chemotaxis sensory transducer"/>
    <property type="match status" value="1"/>
</dbReference>